<evidence type="ECO:0000256" key="2">
    <source>
        <dbReference type="SAM" id="SignalP"/>
    </source>
</evidence>
<feature type="chain" id="PRO_5016911708" description="ATPase expression protein 2, mitochondrial" evidence="2">
    <location>
        <begin position="18"/>
        <end position="581"/>
    </location>
</feature>
<keyword evidence="2" id="KW-0732">Signal</keyword>
<gene>
    <name evidence="3" type="ORF">OH76DRAFT_1348960</name>
</gene>
<organism evidence="3 4">
    <name type="scientific">Lentinus brumalis</name>
    <dbReference type="NCBI Taxonomy" id="2498619"/>
    <lineage>
        <taxon>Eukaryota</taxon>
        <taxon>Fungi</taxon>
        <taxon>Dikarya</taxon>
        <taxon>Basidiomycota</taxon>
        <taxon>Agaricomycotina</taxon>
        <taxon>Agaricomycetes</taxon>
        <taxon>Polyporales</taxon>
        <taxon>Polyporaceae</taxon>
        <taxon>Lentinus</taxon>
    </lineage>
</organism>
<evidence type="ECO:0000256" key="1">
    <source>
        <dbReference type="SAM" id="MobiDB-lite"/>
    </source>
</evidence>
<protein>
    <recommendedName>
        <fullName evidence="5">ATPase expression protein 2, mitochondrial</fullName>
    </recommendedName>
</protein>
<dbReference type="OrthoDB" id="3149711at2759"/>
<evidence type="ECO:0008006" key="5">
    <source>
        <dbReference type="Google" id="ProtNLM"/>
    </source>
</evidence>
<name>A0A371DD43_9APHY</name>
<dbReference type="AlphaFoldDB" id="A0A371DD43"/>
<feature type="region of interest" description="Disordered" evidence="1">
    <location>
        <begin position="35"/>
        <end position="130"/>
    </location>
</feature>
<sequence length="581" mass="66106">MRHHATLTAHLPSLSLASVFQAAAGRAWARTRPTRAYHRTSLRTEGASSTVHRSPGGHDVGGAMDGPSSSHTRLSYTSVSPPDALPPVQPSRRALAPHPSPHSSDNAPSDMGDNRGRTSTPSRPPTRRGVTFVDVETLSPHDFEHPRFVSPGSPAYDSDPPWEEIRASVPAHLLPRAVPFKPQELPPLPHPSTQQELVQNLVDAITAEPPTSLSQALSYHAAHAALHSTASFNLLIRYAIRCASFRTVDHLLRRMVHDQIPGDQDTRVLRVRSMVRSGQWSTAWTEETARMKAEGLGMPLPVWLEFFGSVKRGAIMSRASRDNRRTKEGRAEFLQTPDPTVTAARFHALMEHRPLVTADEWQLVPPHAVHALVRALLAQDRRTAAVEMTRSYFESLPRELDESWRHSCLAIIHLHMDSGRARNLSAHFSALQTLFAFLDMHRCFQPTSSTLFRLLRTLKSTQRCGERADKLIYSFERRWGPDILDDRVRRRWASLWLKQERPDRAERILAVQSALDMERTEWRAELAVTGAQSGKGRRRRLRWLDLSRAPRKGKERWHWRLLRRRIWRAQVRRSKELRSHR</sequence>
<proteinExistence type="predicted"/>
<dbReference type="Proteomes" id="UP000256964">
    <property type="component" value="Unassembled WGS sequence"/>
</dbReference>
<accession>A0A371DD43</accession>
<dbReference type="EMBL" id="KZ857399">
    <property type="protein sequence ID" value="RDX50464.1"/>
    <property type="molecule type" value="Genomic_DNA"/>
</dbReference>
<keyword evidence="4" id="KW-1185">Reference proteome</keyword>
<evidence type="ECO:0000313" key="3">
    <source>
        <dbReference type="EMBL" id="RDX50464.1"/>
    </source>
</evidence>
<reference evidence="3 4" key="1">
    <citation type="journal article" date="2018" name="Biotechnol. Biofuels">
        <title>Integrative visual omics of the white-rot fungus Polyporus brumalis exposes the biotechnological potential of its oxidative enzymes for delignifying raw plant biomass.</title>
        <authorList>
            <person name="Miyauchi S."/>
            <person name="Rancon A."/>
            <person name="Drula E."/>
            <person name="Hage H."/>
            <person name="Chaduli D."/>
            <person name="Favel A."/>
            <person name="Grisel S."/>
            <person name="Henrissat B."/>
            <person name="Herpoel-Gimbert I."/>
            <person name="Ruiz-Duenas F.J."/>
            <person name="Chevret D."/>
            <person name="Hainaut M."/>
            <person name="Lin J."/>
            <person name="Wang M."/>
            <person name="Pangilinan J."/>
            <person name="Lipzen A."/>
            <person name="Lesage-Meessen L."/>
            <person name="Navarro D."/>
            <person name="Riley R."/>
            <person name="Grigoriev I.V."/>
            <person name="Zhou S."/>
            <person name="Raouche S."/>
            <person name="Rosso M.N."/>
        </authorList>
    </citation>
    <scope>NUCLEOTIDE SEQUENCE [LARGE SCALE GENOMIC DNA]</scope>
    <source>
        <strain evidence="3 4">BRFM 1820</strain>
    </source>
</reference>
<evidence type="ECO:0000313" key="4">
    <source>
        <dbReference type="Proteomes" id="UP000256964"/>
    </source>
</evidence>
<feature type="compositionally biased region" description="Polar residues" evidence="1">
    <location>
        <begin position="67"/>
        <end position="80"/>
    </location>
</feature>
<feature type="signal peptide" evidence="2">
    <location>
        <begin position="1"/>
        <end position="17"/>
    </location>
</feature>